<evidence type="ECO:0000313" key="2">
    <source>
        <dbReference type="Proteomes" id="UP000807342"/>
    </source>
</evidence>
<dbReference type="AlphaFoldDB" id="A0A9P5XQ84"/>
<dbReference type="EMBL" id="MU151063">
    <property type="protein sequence ID" value="KAF9453271.1"/>
    <property type="molecule type" value="Genomic_DNA"/>
</dbReference>
<gene>
    <name evidence="1" type="ORF">P691DRAFT_801612</name>
</gene>
<evidence type="ECO:0000313" key="1">
    <source>
        <dbReference type="EMBL" id="KAF9453271.1"/>
    </source>
</evidence>
<sequence>MRELRPQASTLFLPSIFQPTIWAMNAFPAGTRVFYWLPTGETIYGTVKSSSFLEDGTQILTIREDSGRVVNLPAVGINKVL</sequence>
<name>A0A9P5XQ84_9AGAR</name>
<reference evidence="1" key="1">
    <citation type="submission" date="2020-11" db="EMBL/GenBank/DDBJ databases">
        <authorList>
            <consortium name="DOE Joint Genome Institute"/>
            <person name="Ahrendt S."/>
            <person name="Riley R."/>
            <person name="Andreopoulos W."/>
            <person name="Labutti K."/>
            <person name="Pangilinan J."/>
            <person name="Ruiz-Duenas F.J."/>
            <person name="Barrasa J.M."/>
            <person name="Sanchez-Garcia M."/>
            <person name="Camarero S."/>
            <person name="Miyauchi S."/>
            <person name="Serrano A."/>
            <person name="Linde D."/>
            <person name="Babiker R."/>
            <person name="Drula E."/>
            <person name="Ayuso-Fernandez I."/>
            <person name="Pacheco R."/>
            <person name="Padilla G."/>
            <person name="Ferreira P."/>
            <person name="Barriuso J."/>
            <person name="Kellner H."/>
            <person name="Castanera R."/>
            <person name="Alfaro M."/>
            <person name="Ramirez L."/>
            <person name="Pisabarro A.G."/>
            <person name="Kuo A."/>
            <person name="Tritt A."/>
            <person name="Lipzen A."/>
            <person name="He G."/>
            <person name="Yan M."/>
            <person name="Ng V."/>
            <person name="Cullen D."/>
            <person name="Martin F."/>
            <person name="Rosso M.-N."/>
            <person name="Henrissat B."/>
            <person name="Hibbett D."/>
            <person name="Martinez A.T."/>
            <person name="Grigoriev I.V."/>
        </authorList>
    </citation>
    <scope>NUCLEOTIDE SEQUENCE</scope>
    <source>
        <strain evidence="1">MF-IS2</strain>
    </source>
</reference>
<comment type="caution">
    <text evidence="1">The sequence shown here is derived from an EMBL/GenBank/DDBJ whole genome shotgun (WGS) entry which is preliminary data.</text>
</comment>
<protein>
    <submittedName>
        <fullName evidence="1">Uncharacterized protein</fullName>
    </submittedName>
</protein>
<organism evidence="1 2">
    <name type="scientific">Macrolepiota fuliginosa MF-IS2</name>
    <dbReference type="NCBI Taxonomy" id="1400762"/>
    <lineage>
        <taxon>Eukaryota</taxon>
        <taxon>Fungi</taxon>
        <taxon>Dikarya</taxon>
        <taxon>Basidiomycota</taxon>
        <taxon>Agaricomycotina</taxon>
        <taxon>Agaricomycetes</taxon>
        <taxon>Agaricomycetidae</taxon>
        <taxon>Agaricales</taxon>
        <taxon>Agaricineae</taxon>
        <taxon>Agaricaceae</taxon>
        <taxon>Macrolepiota</taxon>
    </lineage>
</organism>
<dbReference type="OrthoDB" id="3237761at2759"/>
<dbReference type="Proteomes" id="UP000807342">
    <property type="component" value="Unassembled WGS sequence"/>
</dbReference>
<proteinExistence type="predicted"/>
<keyword evidence="2" id="KW-1185">Reference proteome</keyword>
<accession>A0A9P5XQ84</accession>